<feature type="domain" description="Fe/B12 periplasmic-binding" evidence="5">
    <location>
        <begin position="73"/>
        <end position="329"/>
    </location>
</feature>
<dbReference type="AlphaFoldDB" id="A0A917S3T4"/>
<dbReference type="RefSeq" id="WP_188894327.1">
    <property type="nucleotide sequence ID" value="NZ_BMMZ01000002.1"/>
</dbReference>
<gene>
    <name evidence="6" type="primary">fhuD</name>
    <name evidence="6" type="ORF">GCM10011575_13080</name>
</gene>
<reference evidence="6" key="2">
    <citation type="submission" date="2020-09" db="EMBL/GenBank/DDBJ databases">
        <authorList>
            <person name="Sun Q."/>
            <person name="Zhou Y."/>
        </authorList>
    </citation>
    <scope>NUCLEOTIDE SEQUENCE</scope>
    <source>
        <strain evidence="6">CGMCC 4.7306</strain>
    </source>
</reference>
<name>A0A917S3T4_9ACTN</name>
<dbReference type="PANTHER" id="PTHR30532">
    <property type="entry name" value="IRON III DICITRATE-BINDING PERIPLASMIC PROTEIN"/>
    <property type="match status" value="1"/>
</dbReference>
<comment type="similarity">
    <text evidence="2">Belongs to the bacterial solute-binding protein 8 family.</text>
</comment>
<keyword evidence="3" id="KW-0813">Transport</keyword>
<evidence type="ECO:0000256" key="2">
    <source>
        <dbReference type="ARBA" id="ARBA00008814"/>
    </source>
</evidence>
<dbReference type="InterPro" id="IPR002491">
    <property type="entry name" value="ABC_transptr_periplasmic_BD"/>
</dbReference>
<dbReference type="Proteomes" id="UP000613840">
    <property type="component" value="Unassembled WGS sequence"/>
</dbReference>
<proteinExistence type="inferred from homology"/>
<accession>A0A917S3T4</accession>
<dbReference type="GO" id="GO:0030288">
    <property type="term" value="C:outer membrane-bounded periplasmic space"/>
    <property type="evidence" value="ECO:0007669"/>
    <property type="project" value="TreeGrafter"/>
</dbReference>
<keyword evidence="4" id="KW-0732">Signal</keyword>
<dbReference type="GO" id="GO:1901678">
    <property type="term" value="P:iron coordination entity transport"/>
    <property type="evidence" value="ECO:0007669"/>
    <property type="project" value="UniProtKB-ARBA"/>
</dbReference>
<reference evidence="6" key="1">
    <citation type="journal article" date="2014" name="Int. J. Syst. Evol. Microbiol.">
        <title>Complete genome sequence of Corynebacterium casei LMG S-19264T (=DSM 44701T), isolated from a smear-ripened cheese.</title>
        <authorList>
            <consortium name="US DOE Joint Genome Institute (JGI-PGF)"/>
            <person name="Walter F."/>
            <person name="Albersmeier A."/>
            <person name="Kalinowski J."/>
            <person name="Ruckert C."/>
        </authorList>
    </citation>
    <scope>NUCLEOTIDE SEQUENCE</scope>
    <source>
        <strain evidence="6">CGMCC 4.7306</strain>
    </source>
</reference>
<comment type="subcellular location">
    <subcellularLocation>
        <location evidence="1">Cell envelope</location>
    </subcellularLocation>
</comment>
<evidence type="ECO:0000256" key="1">
    <source>
        <dbReference type="ARBA" id="ARBA00004196"/>
    </source>
</evidence>
<dbReference type="PANTHER" id="PTHR30532:SF25">
    <property type="entry name" value="IRON(III) DICITRATE-BINDING PERIPLASMIC PROTEIN"/>
    <property type="match status" value="1"/>
</dbReference>
<evidence type="ECO:0000313" key="7">
    <source>
        <dbReference type="Proteomes" id="UP000613840"/>
    </source>
</evidence>
<evidence type="ECO:0000259" key="5">
    <source>
        <dbReference type="PROSITE" id="PS50983"/>
    </source>
</evidence>
<dbReference type="PROSITE" id="PS51318">
    <property type="entry name" value="TAT"/>
    <property type="match status" value="1"/>
</dbReference>
<dbReference type="PROSITE" id="PS50983">
    <property type="entry name" value="FE_B12_PBP"/>
    <property type="match status" value="1"/>
</dbReference>
<keyword evidence="7" id="KW-1185">Reference proteome</keyword>
<comment type="caution">
    <text evidence="6">The sequence shown here is derived from an EMBL/GenBank/DDBJ whole genome shotgun (WGS) entry which is preliminary data.</text>
</comment>
<protein>
    <submittedName>
        <fullName evidence="6">Iron(3+)-hydroxamate-binding protein FhuD</fullName>
    </submittedName>
</protein>
<evidence type="ECO:0000256" key="4">
    <source>
        <dbReference type="ARBA" id="ARBA00022729"/>
    </source>
</evidence>
<dbReference type="Pfam" id="PF01497">
    <property type="entry name" value="Peripla_BP_2"/>
    <property type="match status" value="1"/>
</dbReference>
<sequence>MSLSARLGPGDIVDELTRRRLLGAGLGAVSLAGLAACGNDSRTATAPKSLAAPTTRQVEADNGTVTAPSQAKRVVALDTWTLNSCLDVGAHLVGTTEGAAAFVPPQFRARAKAVPVVAASGTPDLEKIAAAQPDLIMTIFLDKKVLPKLSAIAPVVAHQNTDFASTESYFATALGRPDQLAAAKRSYGNRIADIRSSYRKQLVELKWSIVSALSTSNAYVYHQLSTGGKVLVDLGAHWSSADVPGKDPVDDGTVVSFENLDRLADADIILNNSSGVAGTQQALTADPVVRSLPATKAGHLYATTVAYPQSYGQAAQMLDLVERILQQFA</sequence>
<dbReference type="InterPro" id="IPR006311">
    <property type="entry name" value="TAT_signal"/>
</dbReference>
<dbReference type="SUPFAM" id="SSF53807">
    <property type="entry name" value="Helical backbone' metal receptor"/>
    <property type="match status" value="1"/>
</dbReference>
<evidence type="ECO:0000256" key="3">
    <source>
        <dbReference type="ARBA" id="ARBA00022448"/>
    </source>
</evidence>
<organism evidence="6 7">
    <name type="scientific">Microlunatus endophyticus</name>
    <dbReference type="NCBI Taxonomy" id="1716077"/>
    <lineage>
        <taxon>Bacteria</taxon>
        <taxon>Bacillati</taxon>
        <taxon>Actinomycetota</taxon>
        <taxon>Actinomycetes</taxon>
        <taxon>Propionibacteriales</taxon>
        <taxon>Propionibacteriaceae</taxon>
        <taxon>Microlunatus</taxon>
    </lineage>
</organism>
<dbReference type="EMBL" id="BMMZ01000002">
    <property type="protein sequence ID" value="GGL56081.1"/>
    <property type="molecule type" value="Genomic_DNA"/>
</dbReference>
<dbReference type="Gene3D" id="3.40.50.1980">
    <property type="entry name" value="Nitrogenase molybdenum iron protein domain"/>
    <property type="match status" value="2"/>
</dbReference>
<evidence type="ECO:0000313" key="6">
    <source>
        <dbReference type="EMBL" id="GGL56081.1"/>
    </source>
</evidence>
<dbReference type="InterPro" id="IPR051313">
    <property type="entry name" value="Bact_iron-sidero_bind"/>
</dbReference>